<evidence type="ECO:0000313" key="8">
    <source>
        <dbReference type="EMBL" id="SDE81225.1"/>
    </source>
</evidence>
<evidence type="ECO:0000256" key="1">
    <source>
        <dbReference type="ARBA" id="ARBA00010914"/>
    </source>
</evidence>
<dbReference type="PANTHER" id="PTHR23426">
    <property type="entry name" value="FERREDOXIN/ADRENODOXIN"/>
    <property type="match status" value="1"/>
</dbReference>
<keyword evidence="3" id="KW-0479">Metal-binding</keyword>
<evidence type="ECO:0000256" key="5">
    <source>
        <dbReference type="ARBA" id="ARBA00023014"/>
    </source>
</evidence>
<dbReference type="InterPro" id="IPR012675">
    <property type="entry name" value="Beta-grasp_dom_sf"/>
</dbReference>
<dbReference type="PRINTS" id="PR00355">
    <property type="entry name" value="ADRENODOXIN"/>
</dbReference>
<dbReference type="PANTHER" id="PTHR23426:SF65">
    <property type="entry name" value="FERREDOXIN-2, MITOCHONDRIAL"/>
    <property type="match status" value="1"/>
</dbReference>
<dbReference type="InterPro" id="IPR018298">
    <property type="entry name" value="Adrenodoxin_Fe-S_BS"/>
</dbReference>
<dbReference type="PROSITE" id="PS51085">
    <property type="entry name" value="2FE2S_FER_2"/>
    <property type="match status" value="1"/>
</dbReference>
<keyword evidence="2" id="KW-0001">2Fe-2S</keyword>
<dbReference type="InterPro" id="IPR001041">
    <property type="entry name" value="2Fe-2S_ferredoxin-type"/>
</dbReference>
<evidence type="ECO:0000256" key="3">
    <source>
        <dbReference type="ARBA" id="ARBA00022723"/>
    </source>
</evidence>
<dbReference type="Pfam" id="PF00111">
    <property type="entry name" value="Fer2"/>
    <property type="match status" value="1"/>
</dbReference>
<comment type="cofactor">
    <cofactor evidence="6">
        <name>[2Fe-2S] cluster</name>
        <dbReference type="ChEBI" id="CHEBI:190135"/>
    </cofactor>
</comment>
<dbReference type="GO" id="GO:0051537">
    <property type="term" value="F:2 iron, 2 sulfur cluster binding"/>
    <property type="evidence" value="ECO:0007669"/>
    <property type="project" value="UniProtKB-KW"/>
</dbReference>
<dbReference type="Proteomes" id="UP000198994">
    <property type="component" value="Unassembled WGS sequence"/>
</dbReference>
<dbReference type="Gene3D" id="3.10.20.30">
    <property type="match status" value="1"/>
</dbReference>
<name>A0A1G7FZN2_9RHOB</name>
<evidence type="ECO:0000259" key="7">
    <source>
        <dbReference type="PROSITE" id="PS51085"/>
    </source>
</evidence>
<dbReference type="InterPro" id="IPR001055">
    <property type="entry name" value="Adrenodoxin-like"/>
</dbReference>
<dbReference type="GO" id="GO:0046872">
    <property type="term" value="F:metal ion binding"/>
    <property type="evidence" value="ECO:0007669"/>
    <property type="project" value="UniProtKB-KW"/>
</dbReference>
<sequence length="107" mass="11405">MVQVTYVAHDGAETTIDATEGDSVMQAAVANDVDGIVGECGGAMMCATCHCYVDEAWAERTGPRDEGEDDMLEGAASEITERSRLSCQIKLTAELDGLVVHLPEEQL</sequence>
<dbReference type="GO" id="GO:0140647">
    <property type="term" value="P:P450-containing electron transport chain"/>
    <property type="evidence" value="ECO:0007669"/>
    <property type="project" value="InterPro"/>
</dbReference>
<evidence type="ECO:0000256" key="4">
    <source>
        <dbReference type="ARBA" id="ARBA00023004"/>
    </source>
</evidence>
<dbReference type="EMBL" id="FNAV01000008">
    <property type="protein sequence ID" value="SDE81225.1"/>
    <property type="molecule type" value="Genomic_DNA"/>
</dbReference>
<evidence type="ECO:0000256" key="2">
    <source>
        <dbReference type="ARBA" id="ARBA00022714"/>
    </source>
</evidence>
<keyword evidence="5" id="KW-0411">Iron-sulfur</keyword>
<evidence type="ECO:0000256" key="6">
    <source>
        <dbReference type="ARBA" id="ARBA00034078"/>
    </source>
</evidence>
<accession>A0A1G7FZN2</accession>
<dbReference type="STRING" id="282683.SAMN04488105_10810"/>
<proteinExistence type="inferred from homology"/>
<dbReference type="AlphaFoldDB" id="A0A1G7FZN2"/>
<reference evidence="9" key="1">
    <citation type="submission" date="2016-10" db="EMBL/GenBank/DDBJ databases">
        <authorList>
            <person name="Varghese N."/>
            <person name="Submissions S."/>
        </authorList>
    </citation>
    <scope>NUCLEOTIDE SEQUENCE [LARGE SCALE GENOMIC DNA]</scope>
    <source>
        <strain evidence="9">DSM 10146</strain>
    </source>
</reference>
<evidence type="ECO:0000313" key="9">
    <source>
        <dbReference type="Proteomes" id="UP000198994"/>
    </source>
</evidence>
<gene>
    <name evidence="8" type="ORF">SAMN04488105_10810</name>
</gene>
<keyword evidence="9" id="KW-1185">Reference proteome</keyword>
<dbReference type="GO" id="GO:0009055">
    <property type="term" value="F:electron transfer activity"/>
    <property type="evidence" value="ECO:0007669"/>
    <property type="project" value="TreeGrafter"/>
</dbReference>
<dbReference type="CDD" id="cd00207">
    <property type="entry name" value="fer2"/>
    <property type="match status" value="1"/>
</dbReference>
<comment type="similarity">
    <text evidence="1">Belongs to the adrenodoxin/putidaredoxin family.</text>
</comment>
<dbReference type="SUPFAM" id="SSF54292">
    <property type="entry name" value="2Fe-2S ferredoxin-like"/>
    <property type="match status" value="1"/>
</dbReference>
<organism evidence="8 9">
    <name type="scientific">Salipiger thiooxidans</name>
    <dbReference type="NCBI Taxonomy" id="282683"/>
    <lineage>
        <taxon>Bacteria</taxon>
        <taxon>Pseudomonadati</taxon>
        <taxon>Pseudomonadota</taxon>
        <taxon>Alphaproteobacteria</taxon>
        <taxon>Rhodobacterales</taxon>
        <taxon>Roseobacteraceae</taxon>
        <taxon>Salipiger</taxon>
    </lineage>
</organism>
<keyword evidence="4" id="KW-0408">Iron</keyword>
<dbReference type="OrthoDB" id="9799640at2"/>
<dbReference type="InterPro" id="IPR036010">
    <property type="entry name" value="2Fe-2S_ferredoxin-like_sf"/>
</dbReference>
<feature type="domain" description="2Fe-2S ferredoxin-type" evidence="7">
    <location>
        <begin position="2"/>
        <end position="106"/>
    </location>
</feature>
<dbReference type="PROSITE" id="PS00814">
    <property type="entry name" value="ADX"/>
    <property type="match status" value="1"/>
</dbReference>
<protein>
    <submittedName>
        <fullName evidence="8">Ferredoxin, 2Fe-2S</fullName>
    </submittedName>
</protein>
<dbReference type="RefSeq" id="WP_008887707.1">
    <property type="nucleotide sequence ID" value="NZ_FNAV01000008.1"/>
</dbReference>